<keyword evidence="3" id="KW-1185">Reference proteome</keyword>
<name>A0A8H6ZDR3_9AGAR</name>
<evidence type="ECO:0000313" key="2">
    <source>
        <dbReference type="EMBL" id="KAF7377163.1"/>
    </source>
</evidence>
<dbReference type="Proteomes" id="UP000623467">
    <property type="component" value="Unassembled WGS sequence"/>
</dbReference>
<proteinExistence type="predicted"/>
<evidence type="ECO:0000256" key="1">
    <source>
        <dbReference type="SAM" id="MobiDB-lite"/>
    </source>
</evidence>
<gene>
    <name evidence="2" type="ORF">MSAN_00135500</name>
</gene>
<evidence type="ECO:0000313" key="3">
    <source>
        <dbReference type="Proteomes" id="UP000623467"/>
    </source>
</evidence>
<dbReference type="AlphaFoldDB" id="A0A8H6ZDR3"/>
<feature type="compositionally biased region" description="Low complexity" evidence="1">
    <location>
        <begin position="86"/>
        <end position="95"/>
    </location>
</feature>
<feature type="region of interest" description="Disordered" evidence="1">
    <location>
        <begin position="85"/>
        <end position="117"/>
    </location>
</feature>
<sequence>MRPVSGCATPSSTTSASARWRWAVPHGTSSRCDGATYTPALAFDVFRRPSSLLRMSPPPDTPPECFPSFLLIPMEAQCGLGNMRYPPSASSRPSRPTVPHPCGAYTDSYYPYRSQRV</sequence>
<organism evidence="2 3">
    <name type="scientific">Mycena sanguinolenta</name>
    <dbReference type="NCBI Taxonomy" id="230812"/>
    <lineage>
        <taxon>Eukaryota</taxon>
        <taxon>Fungi</taxon>
        <taxon>Dikarya</taxon>
        <taxon>Basidiomycota</taxon>
        <taxon>Agaricomycotina</taxon>
        <taxon>Agaricomycetes</taxon>
        <taxon>Agaricomycetidae</taxon>
        <taxon>Agaricales</taxon>
        <taxon>Marasmiineae</taxon>
        <taxon>Mycenaceae</taxon>
        <taxon>Mycena</taxon>
    </lineage>
</organism>
<accession>A0A8H6ZDR3</accession>
<comment type="caution">
    <text evidence="2">The sequence shown here is derived from an EMBL/GenBank/DDBJ whole genome shotgun (WGS) entry which is preliminary data.</text>
</comment>
<reference evidence="2" key="1">
    <citation type="submission" date="2020-05" db="EMBL/GenBank/DDBJ databases">
        <title>Mycena genomes resolve the evolution of fungal bioluminescence.</title>
        <authorList>
            <person name="Tsai I.J."/>
        </authorList>
    </citation>
    <scope>NUCLEOTIDE SEQUENCE</scope>
    <source>
        <strain evidence="2">160909Yilan</strain>
    </source>
</reference>
<protein>
    <submittedName>
        <fullName evidence="2">Uncharacterized protein</fullName>
    </submittedName>
</protein>
<dbReference type="EMBL" id="JACAZH010000001">
    <property type="protein sequence ID" value="KAF7377163.1"/>
    <property type="molecule type" value="Genomic_DNA"/>
</dbReference>